<feature type="non-terminal residue" evidence="3">
    <location>
        <position position="747"/>
    </location>
</feature>
<dbReference type="InterPro" id="IPR016024">
    <property type="entry name" value="ARM-type_fold"/>
</dbReference>
<evidence type="ECO:0000313" key="3">
    <source>
        <dbReference type="EMBL" id="KAF9998984.1"/>
    </source>
</evidence>
<dbReference type="SUPFAM" id="SSF48371">
    <property type="entry name" value="ARM repeat"/>
    <property type="match status" value="1"/>
</dbReference>
<evidence type="ECO:0000313" key="4">
    <source>
        <dbReference type="Proteomes" id="UP000703661"/>
    </source>
</evidence>
<protein>
    <recommendedName>
        <fullName evidence="2">Arm-like repeat domain-containing protein</fullName>
    </recommendedName>
</protein>
<evidence type="ECO:0000259" key="2">
    <source>
        <dbReference type="Pfam" id="PF23948"/>
    </source>
</evidence>
<feature type="region of interest" description="Disordered" evidence="1">
    <location>
        <begin position="161"/>
        <end position="181"/>
    </location>
</feature>
<dbReference type="InterPro" id="IPR001646">
    <property type="entry name" value="5peptide_repeat"/>
</dbReference>
<dbReference type="Proteomes" id="UP000703661">
    <property type="component" value="Unassembled WGS sequence"/>
</dbReference>
<feature type="region of interest" description="Disordered" evidence="1">
    <location>
        <begin position="550"/>
        <end position="593"/>
    </location>
</feature>
<dbReference type="EMBL" id="JAAAID010003301">
    <property type="protein sequence ID" value="KAF9998984.1"/>
    <property type="molecule type" value="Genomic_DNA"/>
</dbReference>
<dbReference type="Pfam" id="PF00805">
    <property type="entry name" value="Pentapeptide"/>
    <property type="match status" value="1"/>
</dbReference>
<dbReference type="AlphaFoldDB" id="A0A9P6MGF4"/>
<sequence length="747" mass="84069">NIQQGLAGAEKAIGLVSDAYSNAVALAENGQELLTSLKEGFNFKHRGSWYPALRGLDKLVQEGQFVDFEKLVREALCQHDPMFRWGVCQRLGEIAANTIWDLNTRKCAVDFLRQLYKDDASNGQQVDIKQWILYILNQLAESSKDILEGSTRDLLEGAQANSGSLHHGHENDNPVLHPILVTPPPMESPLLDCVQNKPDVETPLRQLKLERLKGQDGDVYISPRAKATQRATDDFDLTSKVQEFLTSNKKVLLVLGNSGAGKSTFNRALEISLWDQYDKITGRIPLFIHLPAIEKPERDLIAERLRKANFTESQIFELKLDREFILICDGYDESQQTRNLYMSNQLNQSGEWRAQMVISCRTEYIGVEYKDFSQPTDRNNGGGTGQFQEAVISPFTKEQIHDYIGQYVSLVKSSWRSEDYFQAIEQIPNLQDLVKNPFLLKLSLEVLPRLLKTNIKFSSTHITRVQLYDEFVAQWIDRGRVRLGEMELSPNDRRTFKQMTESGFQEHGITYLKELVTWSTTRHALIEGDQYRFIHKSLLEYGLSLAVSGPRAHNKDTEATSPVSRRGSTSSVLSFESPSSTEKTGTGDDKSLLDSPLGKRNLVGERSVLQFLTERVQQEAVFKGQLHSIIERSKTDKMVRIAAANAITILVRAGVRFISADLRNIKIPGADLSFGIFDSAQLEGADLRKANLRSVWMRQANLRGAQMKGVQFGELPFLQEDSKVLCSAYAPDGKTYAAGLDDGNISL</sequence>
<accession>A0A9P6MGF4</accession>
<feature type="domain" description="Arm-like repeat" evidence="2">
    <location>
        <begin position="9"/>
        <end position="143"/>
    </location>
</feature>
<feature type="non-terminal residue" evidence="3">
    <location>
        <position position="1"/>
    </location>
</feature>
<evidence type="ECO:0000256" key="1">
    <source>
        <dbReference type="SAM" id="MobiDB-lite"/>
    </source>
</evidence>
<organism evidence="3 4">
    <name type="scientific">Entomortierella chlamydospora</name>
    <dbReference type="NCBI Taxonomy" id="101097"/>
    <lineage>
        <taxon>Eukaryota</taxon>
        <taxon>Fungi</taxon>
        <taxon>Fungi incertae sedis</taxon>
        <taxon>Mucoromycota</taxon>
        <taxon>Mortierellomycotina</taxon>
        <taxon>Mortierellomycetes</taxon>
        <taxon>Mortierellales</taxon>
        <taxon>Mortierellaceae</taxon>
        <taxon>Entomortierella</taxon>
    </lineage>
</organism>
<dbReference type="Gene3D" id="2.160.20.80">
    <property type="entry name" value="E3 ubiquitin-protein ligase SopA"/>
    <property type="match status" value="1"/>
</dbReference>
<dbReference type="Pfam" id="PF23948">
    <property type="entry name" value="ARM_5"/>
    <property type="match status" value="1"/>
</dbReference>
<dbReference type="Gene3D" id="3.40.50.300">
    <property type="entry name" value="P-loop containing nucleotide triphosphate hydrolases"/>
    <property type="match status" value="1"/>
</dbReference>
<gene>
    <name evidence="3" type="ORF">BGZ80_006679</name>
</gene>
<name>A0A9P6MGF4_9FUNG</name>
<dbReference type="InterPro" id="IPR056251">
    <property type="entry name" value="Arm_rpt_dom"/>
</dbReference>
<keyword evidence="4" id="KW-1185">Reference proteome</keyword>
<dbReference type="InterPro" id="IPR027417">
    <property type="entry name" value="P-loop_NTPase"/>
</dbReference>
<dbReference type="SUPFAM" id="SSF141571">
    <property type="entry name" value="Pentapeptide repeat-like"/>
    <property type="match status" value="1"/>
</dbReference>
<comment type="caution">
    <text evidence="3">The sequence shown here is derived from an EMBL/GenBank/DDBJ whole genome shotgun (WGS) entry which is preliminary data.</text>
</comment>
<feature type="compositionally biased region" description="Polar residues" evidence="1">
    <location>
        <begin position="559"/>
        <end position="584"/>
    </location>
</feature>
<proteinExistence type="predicted"/>
<reference evidence="3" key="1">
    <citation type="journal article" date="2020" name="Fungal Divers.">
        <title>Resolving the Mortierellaceae phylogeny through synthesis of multi-gene phylogenetics and phylogenomics.</title>
        <authorList>
            <person name="Vandepol N."/>
            <person name="Liber J."/>
            <person name="Desiro A."/>
            <person name="Na H."/>
            <person name="Kennedy M."/>
            <person name="Barry K."/>
            <person name="Grigoriev I.V."/>
            <person name="Miller A.N."/>
            <person name="O'Donnell K."/>
            <person name="Stajich J.E."/>
            <person name="Bonito G."/>
        </authorList>
    </citation>
    <scope>NUCLEOTIDE SEQUENCE</scope>
    <source>
        <strain evidence="3">NRRL 2769</strain>
    </source>
</reference>